<dbReference type="InterPro" id="IPR017937">
    <property type="entry name" value="Thioredoxin_CS"/>
</dbReference>
<evidence type="ECO:0000256" key="7">
    <source>
        <dbReference type="NCBIfam" id="TIGR01068"/>
    </source>
</evidence>
<evidence type="ECO:0000256" key="1">
    <source>
        <dbReference type="ARBA" id="ARBA00003318"/>
    </source>
</evidence>
<dbReference type="PROSITE" id="PS51352">
    <property type="entry name" value="THIOREDOXIN_2"/>
    <property type="match status" value="1"/>
</dbReference>
<evidence type="ECO:0000256" key="6">
    <source>
        <dbReference type="ARBA" id="ARBA00023284"/>
    </source>
</evidence>
<dbReference type="SUPFAM" id="SSF52833">
    <property type="entry name" value="Thioredoxin-like"/>
    <property type="match status" value="1"/>
</dbReference>
<evidence type="ECO:0000256" key="5">
    <source>
        <dbReference type="ARBA" id="ARBA00023157"/>
    </source>
</evidence>
<dbReference type="NCBIfam" id="TIGR01068">
    <property type="entry name" value="thioredoxin"/>
    <property type="match status" value="1"/>
</dbReference>
<keyword evidence="6" id="KW-0676">Redox-active center</keyword>
<accession>A0A137ZHM5</accession>
<dbReference type="PANTHER" id="PTHR45663:SF11">
    <property type="entry name" value="GEO12009P1"/>
    <property type="match status" value="1"/>
</dbReference>
<dbReference type="InterPro" id="IPR013766">
    <property type="entry name" value="Thioredoxin_domain"/>
</dbReference>
<proteinExistence type="inferred from homology"/>
<comment type="function">
    <text evidence="1">Participates in various redox reactions through the reversible oxidation of its active center dithiol to a disulfide and catalyzes dithiol-disulfide exchange reactions.</text>
</comment>
<dbReference type="PROSITE" id="PS00194">
    <property type="entry name" value="THIOREDOXIN_1"/>
    <property type="match status" value="1"/>
</dbReference>
<gene>
    <name evidence="10" type="ORF">AXK61_21890</name>
</gene>
<dbReference type="RefSeq" id="WP_068745844.1">
    <property type="nucleotide sequence ID" value="NZ_LSRE01000017.1"/>
</dbReference>
<evidence type="ECO:0000259" key="9">
    <source>
        <dbReference type="PROSITE" id="PS51352"/>
    </source>
</evidence>
<comment type="caution">
    <text evidence="10">The sequence shown here is derived from an EMBL/GenBank/DDBJ whole genome shotgun (WGS) entry which is preliminary data.</text>
</comment>
<evidence type="ECO:0000256" key="8">
    <source>
        <dbReference type="PIRNR" id="PIRNR000077"/>
    </source>
</evidence>
<keyword evidence="5" id="KW-1015">Disulfide bond</keyword>
<dbReference type="EMBL" id="LSRE01000017">
    <property type="protein sequence ID" value="KXO97689.1"/>
    <property type="molecule type" value="Genomic_DNA"/>
</dbReference>
<reference evidence="10 11" key="1">
    <citation type="submission" date="2016-02" db="EMBL/GenBank/DDBJ databases">
        <authorList>
            <person name="Teng J.L."/>
            <person name="Tang Y."/>
            <person name="Huang Y."/>
            <person name="Guo F."/>
            <person name="Wei W."/>
            <person name="Chen J.H."/>
            <person name="Wong S.Y."/>
            <person name="Lau S.K."/>
            <person name="Woo P.C."/>
        </authorList>
    </citation>
    <scope>NUCLEOTIDE SEQUENCE [LARGE SCALE GENOMIC DNA]</scope>
    <source>
        <strain evidence="10 11">JCM 13375</strain>
    </source>
</reference>
<evidence type="ECO:0000313" key="10">
    <source>
        <dbReference type="EMBL" id="KXO97689.1"/>
    </source>
</evidence>
<evidence type="ECO:0000256" key="3">
    <source>
        <dbReference type="ARBA" id="ARBA00022448"/>
    </source>
</evidence>
<evidence type="ECO:0000256" key="4">
    <source>
        <dbReference type="ARBA" id="ARBA00022982"/>
    </source>
</evidence>
<dbReference type="Gene3D" id="3.40.30.10">
    <property type="entry name" value="Glutaredoxin"/>
    <property type="match status" value="1"/>
</dbReference>
<organism evidence="10 11">
    <name type="scientific">Tsukamurella pseudospumae</name>
    <dbReference type="NCBI Taxonomy" id="239498"/>
    <lineage>
        <taxon>Bacteria</taxon>
        <taxon>Bacillati</taxon>
        <taxon>Actinomycetota</taxon>
        <taxon>Actinomycetes</taxon>
        <taxon>Mycobacteriales</taxon>
        <taxon>Tsukamurellaceae</taxon>
        <taxon>Tsukamurella</taxon>
    </lineage>
</organism>
<keyword evidence="3" id="KW-0813">Transport</keyword>
<keyword evidence="11" id="KW-1185">Reference proteome</keyword>
<dbReference type="CDD" id="cd02947">
    <property type="entry name" value="TRX_family"/>
    <property type="match status" value="1"/>
</dbReference>
<dbReference type="Proteomes" id="UP000070409">
    <property type="component" value="Unassembled WGS sequence"/>
</dbReference>
<evidence type="ECO:0000256" key="2">
    <source>
        <dbReference type="ARBA" id="ARBA00008987"/>
    </source>
</evidence>
<protein>
    <recommendedName>
        <fullName evidence="7 8">Thioredoxin</fullName>
    </recommendedName>
</protein>
<sequence>MAEIVTVTDDTFQQQVLESDKPVLVDFWATWCGPCRVVAPVLEQLAAEHGDKVTFAKIDVDQNPGAPRDYQVLSIPTLLLFQNGEPTGKLVGAKSKSAILKELDGLV</sequence>
<keyword evidence="4" id="KW-0249">Electron transport</keyword>
<name>A0A137ZHM5_9ACTN</name>
<feature type="domain" description="Thioredoxin" evidence="9">
    <location>
        <begin position="1"/>
        <end position="107"/>
    </location>
</feature>
<dbReference type="Pfam" id="PF00085">
    <property type="entry name" value="Thioredoxin"/>
    <property type="match status" value="1"/>
</dbReference>
<dbReference type="InterPro" id="IPR036249">
    <property type="entry name" value="Thioredoxin-like_sf"/>
</dbReference>
<comment type="similarity">
    <text evidence="2 8">Belongs to the thioredoxin family.</text>
</comment>
<dbReference type="InterPro" id="IPR005746">
    <property type="entry name" value="Thioredoxin"/>
</dbReference>
<dbReference type="PIRSF" id="PIRSF000077">
    <property type="entry name" value="Thioredoxin"/>
    <property type="match status" value="1"/>
</dbReference>
<evidence type="ECO:0000313" key="11">
    <source>
        <dbReference type="Proteomes" id="UP000070409"/>
    </source>
</evidence>
<dbReference type="PRINTS" id="PR00421">
    <property type="entry name" value="THIOREDOXIN"/>
</dbReference>
<dbReference type="PANTHER" id="PTHR45663">
    <property type="entry name" value="GEO12009P1"/>
    <property type="match status" value="1"/>
</dbReference>